<dbReference type="eggNOG" id="KOG1286">
    <property type="taxonomic scope" value="Eukaryota"/>
</dbReference>
<feature type="transmembrane region" description="Helical" evidence="5">
    <location>
        <begin position="119"/>
        <end position="139"/>
    </location>
</feature>
<comment type="subcellular location">
    <subcellularLocation>
        <location evidence="1">Membrane</location>
        <topology evidence="1">Multi-pass membrane protein</topology>
    </subcellularLocation>
</comment>
<reference evidence="8" key="1">
    <citation type="submission" date="2011-07" db="EMBL/GenBank/DDBJ databases">
        <authorList>
            <consortium name="Caenorhabditis brenneri Sequencing and Analysis Consortium"/>
            <person name="Wilson R.K."/>
        </authorList>
    </citation>
    <scope>NUCLEOTIDE SEQUENCE [LARGE SCALE GENOMIC DNA]</scope>
    <source>
        <strain evidence="8">PB2801</strain>
    </source>
</reference>
<evidence type="ECO:0000313" key="8">
    <source>
        <dbReference type="Proteomes" id="UP000008068"/>
    </source>
</evidence>
<dbReference type="EMBL" id="GL379855">
    <property type="protein sequence ID" value="EGT56374.1"/>
    <property type="molecule type" value="Genomic_DNA"/>
</dbReference>
<evidence type="ECO:0000256" key="2">
    <source>
        <dbReference type="ARBA" id="ARBA00022692"/>
    </source>
</evidence>
<keyword evidence="2 5" id="KW-0812">Transmembrane</keyword>
<dbReference type="InParanoid" id="G0NAW9"/>
<dbReference type="GO" id="GO:0005886">
    <property type="term" value="C:plasma membrane"/>
    <property type="evidence" value="ECO:0007669"/>
    <property type="project" value="TreeGrafter"/>
</dbReference>
<dbReference type="HOGENOM" id="CLU_1817475_0_0_1"/>
<dbReference type="InterPro" id="IPR004841">
    <property type="entry name" value="AA-permease/SLC12A_dom"/>
</dbReference>
<protein>
    <recommendedName>
        <fullName evidence="6">Amino acid permease/ SLC12A domain-containing protein</fullName>
    </recommendedName>
</protein>
<keyword evidence="4 5" id="KW-0472">Membrane</keyword>
<evidence type="ECO:0000313" key="7">
    <source>
        <dbReference type="EMBL" id="EGT56374.1"/>
    </source>
</evidence>
<evidence type="ECO:0000256" key="1">
    <source>
        <dbReference type="ARBA" id="ARBA00004141"/>
    </source>
</evidence>
<keyword evidence="8" id="KW-1185">Reference proteome</keyword>
<dbReference type="PANTHER" id="PTHR43243">
    <property type="entry name" value="INNER MEMBRANE TRANSPORTER YGJI-RELATED"/>
    <property type="match status" value="1"/>
</dbReference>
<dbReference type="Gene3D" id="1.20.1740.10">
    <property type="entry name" value="Amino acid/polyamine transporter I"/>
    <property type="match status" value="1"/>
</dbReference>
<evidence type="ECO:0000259" key="6">
    <source>
        <dbReference type="Pfam" id="PF00324"/>
    </source>
</evidence>
<accession>G0NAW9</accession>
<dbReference type="AlphaFoldDB" id="G0NAW9"/>
<feature type="transmembrane region" description="Helical" evidence="5">
    <location>
        <begin position="20"/>
        <end position="40"/>
    </location>
</feature>
<evidence type="ECO:0000256" key="5">
    <source>
        <dbReference type="SAM" id="Phobius"/>
    </source>
</evidence>
<evidence type="ECO:0000256" key="3">
    <source>
        <dbReference type="ARBA" id="ARBA00022989"/>
    </source>
</evidence>
<dbReference type="Proteomes" id="UP000008068">
    <property type="component" value="Unassembled WGS sequence"/>
</dbReference>
<dbReference type="OrthoDB" id="3900342at2759"/>
<name>G0NAW9_CAEBE</name>
<keyword evidence="3 5" id="KW-1133">Transmembrane helix</keyword>
<proteinExistence type="predicted"/>
<evidence type="ECO:0000256" key="4">
    <source>
        <dbReference type="ARBA" id="ARBA00023136"/>
    </source>
</evidence>
<dbReference type="Pfam" id="PF00324">
    <property type="entry name" value="AA_permease"/>
    <property type="match status" value="1"/>
</dbReference>
<dbReference type="GO" id="GO:0015171">
    <property type="term" value="F:amino acid transmembrane transporter activity"/>
    <property type="evidence" value="ECO:0007669"/>
    <property type="project" value="TreeGrafter"/>
</dbReference>
<feature type="transmembrane region" description="Helical" evidence="5">
    <location>
        <begin position="52"/>
        <end position="71"/>
    </location>
</feature>
<gene>
    <name evidence="7" type="ORF">CAEBREN_11208</name>
</gene>
<dbReference type="PANTHER" id="PTHR43243:SF20">
    <property type="entry name" value="CATIONIC AMINO ACID TRANSPORTER 3"/>
    <property type="match status" value="1"/>
</dbReference>
<dbReference type="STRING" id="135651.G0NAW9"/>
<feature type="domain" description="Amino acid permease/ SLC12A" evidence="6">
    <location>
        <begin position="2"/>
        <end position="135"/>
    </location>
</feature>
<organism evidence="8">
    <name type="scientific">Caenorhabditis brenneri</name>
    <name type="common">Nematode worm</name>
    <dbReference type="NCBI Taxonomy" id="135651"/>
    <lineage>
        <taxon>Eukaryota</taxon>
        <taxon>Metazoa</taxon>
        <taxon>Ecdysozoa</taxon>
        <taxon>Nematoda</taxon>
        <taxon>Chromadorea</taxon>
        <taxon>Rhabditida</taxon>
        <taxon>Rhabditina</taxon>
        <taxon>Rhabditomorpha</taxon>
        <taxon>Rhabditoidea</taxon>
        <taxon>Rhabditidae</taxon>
        <taxon>Peloderinae</taxon>
        <taxon>Caenorhabditis</taxon>
    </lineage>
</organism>
<sequence>MMLFIILPFSLTQVAGPSTVLAVIFAFLIIFFTSAHLSELPCTMPKNCVQYHFAYAVIGELPAFVISWISLVDYVAQAGLFCKAWADHFNLLFRGLPAKSLTFEVFSEDSSILSPQVDLLTVLSAVITLCLLLCSLRVVGTI</sequence>